<dbReference type="Proteomes" id="UP000012073">
    <property type="component" value="Unassembled WGS sequence"/>
</dbReference>
<keyword evidence="12" id="KW-1185">Reference proteome</keyword>
<dbReference type="PROSITE" id="PS50157">
    <property type="entry name" value="ZINC_FINGER_C2H2_2"/>
    <property type="match status" value="3"/>
</dbReference>
<reference evidence="12" key="1">
    <citation type="journal article" date="2013" name="Proc. Natl. Acad. Sci. U.S.A.">
        <title>Genome structure and metabolic features in the red seaweed Chondrus crispus shed light on evolution of the Archaeplastida.</title>
        <authorList>
            <person name="Collen J."/>
            <person name="Porcel B."/>
            <person name="Carre W."/>
            <person name="Ball S.G."/>
            <person name="Chaparro C."/>
            <person name="Tonon T."/>
            <person name="Barbeyron T."/>
            <person name="Michel G."/>
            <person name="Noel B."/>
            <person name="Valentin K."/>
            <person name="Elias M."/>
            <person name="Artiguenave F."/>
            <person name="Arun A."/>
            <person name="Aury J.M."/>
            <person name="Barbosa-Neto J.F."/>
            <person name="Bothwell J.H."/>
            <person name="Bouget F.Y."/>
            <person name="Brillet L."/>
            <person name="Cabello-Hurtado F."/>
            <person name="Capella-Gutierrez S."/>
            <person name="Charrier B."/>
            <person name="Cladiere L."/>
            <person name="Cock J.M."/>
            <person name="Coelho S.M."/>
            <person name="Colleoni C."/>
            <person name="Czjzek M."/>
            <person name="Da Silva C."/>
            <person name="Delage L."/>
            <person name="Denoeud F."/>
            <person name="Deschamps P."/>
            <person name="Dittami S.M."/>
            <person name="Gabaldon T."/>
            <person name="Gachon C.M."/>
            <person name="Groisillier A."/>
            <person name="Herve C."/>
            <person name="Jabbari K."/>
            <person name="Katinka M."/>
            <person name="Kloareg B."/>
            <person name="Kowalczyk N."/>
            <person name="Labadie K."/>
            <person name="Leblanc C."/>
            <person name="Lopez P.J."/>
            <person name="McLachlan D.H."/>
            <person name="Meslet-Cladiere L."/>
            <person name="Moustafa A."/>
            <person name="Nehr Z."/>
            <person name="Nyvall Collen P."/>
            <person name="Panaud O."/>
            <person name="Partensky F."/>
            <person name="Poulain J."/>
            <person name="Rensing S.A."/>
            <person name="Rousvoal S."/>
            <person name="Samson G."/>
            <person name="Symeonidi A."/>
            <person name="Weissenbach J."/>
            <person name="Zambounis A."/>
            <person name="Wincker P."/>
            <person name="Boyen C."/>
        </authorList>
    </citation>
    <scope>NUCLEOTIDE SEQUENCE [LARGE SCALE GENOMIC DNA]</scope>
    <source>
        <strain evidence="12">cv. Stackhouse</strain>
    </source>
</reference>
<dbReference type="GO" id="GO:0005634">
    <property type="term" value="C:nucleus"/>
    <property type="evidence" value="ECO:0007669"/>
    <property type="project" value="UniProtKB-SubCell"/>
</dbReference>
<dbReference type="InterPro" id="IPR050589">
    <property type="entry name" value="Ikaros_C2H2-ZF"/>
</dbReference>
<dbReference type="GO" id="GO:0000978">
    <property type="term" value="F:RNA polymerase II cis-regulatory region sequence-specific DNA binding"/>
    <property type="evidence" value="ECO:0007669"/>
    <property type="project" value="TreeGrafter"/>
</dbReference>
<organism evidence="11 12">
    <name type="scientific">Chondrus crispus</name>
    <name type="common">Carrageen Irish moss</name>
    <name type="synonym">Polymorpha crispa</name>
    <dbReference type="NCBI Taxonomy" id="2769"/>
    <lineage>
        <taxon>Eukaryota</taxon>
        <taxon>Rhodophyta</taxon>
        <taxon>Florideophyceae</taxon>
        <taxon>Rhodymeniophycidae</taxon>
        <taxon>Gigartinales</taxon>
        <taxon>Gigartinaceae</taxon>
        <taxon>Chondrus</taxon>
    </lineage>
</organism>
<dbReference type="SMART" id="SM00355">
    <property type="entry name" value="ZnF_C2H2"/>
    <property type="match status" value="4"/>
</dbReference>
<evidence type="ECO:0000256" key="1">
    <source>
        <dbReference type="ARBA" id="ARBA00004123"/>
    </source>
</evidence>
<keyword evidence="6" id="KW-0238">DNA-binding</keyword>
<feature type="region of interest" description="Disordered" evidence="9">
    <location>
        <begin position="612"/>
        <end position="633"/>
    </location>
</feature>
<feature type="region of interest" description="Disordered" evidence="9">
    <location>
        <begin position="280"/>
        <end position="307"/>
    </location>
</feature>
<feature type="domain" description="C2H2-type" evidence="10">
    <location>
        <begin position="717"/>
        <end position="745"/>
    </location>
</feature>
<dbReference type="InterPro" id="IPR013087">
    <property type="entry name" value="Znf_C2H2_type"/>
</dbReference>
<dbReference type="RefSeq" id="XP_005714528.1">
    <property type="nucleotide sequence ID" value="XM_005714471.1"/>
</dbReference>
<keyword evidence="3" id="KW-0677">Repeat</keyword>
<comment type="subcellular location">
    <subcellularLocation>
        <location evidence="1">Nucleus</location>
    </subcellularLocation>
</comment>
<evidence type="ECO:0000256" key="8">
    <source>
        <dbReference type="PROSITE-ProRule" id="PRU00042"/>
    </source>
</evidence>
<feature type="compositionally biased region" description="Low complexity" evidence="9">
    <location>
        <begin position="280"/>
        <end position="298"/>
    </location>
</feature>
<dbReference type="Gramene" id="CDF34709">
    <property type="protein sequence ID" value="CDF34709"/>
    <property type="gene ID" value="CHC_T00003625001"/>
</dbReference>
<dbReference type="InterPro" id="IPR036236">
    <property type="entry name" value="Znf_C2H2_sf"/>
</dbReference>
<dbReference type="PANTHER" id="PTHR24404:SF114">
    <property type="entry name" value="KLUMPFUSS, ISOFORM B-RELATED"/>
    <property type="match status" value="1"/>
</dbReference>
<evidence type="ECO:0000256" key="7">
    <source>
        <dbReference type="ARBA" id="ARBA00023242"/>
    </source>
</evidence>
<dbReference type="AlphaFoldDB" id="R7Q9H5"/>
<evidence type="ECO:0000256" key="6">
    <source>
        <dbReference type="ARBA" id="ARBA00023125"/>
    </source>
</evidence>
<evidence type="ECO:0000313" key="11">
    <source>
        <dbReference type="EMBL" id="CDF34709.1"/>
    </source>
</evidence>
<dbReference type="PROSITE" id="PS00028">
    <property type="entry name" value="ZINC_FINGER_C2H2_1"/>
    <property type="match status" value="3"/>
</dbReference>
<sequence>MSRLRRPPPPPSVSTCPPMDLPPATPPFDWQQIWSFFLNTPRVRAWLFERTAPLKAHVVQALLSSPILVGYVFSDLHIPSRSYSFPDIGDLHTVFCRDGDALLGFSFGFQGRNPVMPLLFQVIRDPMLGNPNVIVRKTAKQRAPRPYQDYYLCIEFNWLESGALGVVTSITSSDSNENTPSGRCSFVLQSEHRVFNRRSAAKLSAMADQLSPYISHASLPHLSPFHTLPPDFADPPDDYHMLIVKEYDDSDYHALDPLSLNPASKNQVFEVESDFAVPSTAANSTTTTTTTATNISHTESTHNSNPTELQGHTPFLGGALLHCHKGDGSSVAEAETVKLWRHYQGAVDKCRRTGNLMTMLGTKVGGRFAKEVPVYGRDARYRFLSTSGVNVHGRIQQLFSQLDIQFGSPHPGPNSKLYTRQLECSDSLSEALVEDHKVDLAGGDRSLATAGGMSSGFSPNMVEDFEVVDAVGGTRYERGANERRWGPSSSSDQAVGVQNDREPLHNGDERIRKRRRTTDVNGVTRLSASRHSAVPLPTGFVQMPFQPAQQDADSPRKMYIKQEQVATILPSLRNSCDLTNILSNDTLSISVNPAGIENRGWSAAAVATSATLSHGSHGGSKEEPTFTSQAEQNQCTQGVETKAVETAKRDTGTKAVWTCHRCGQKIRGKKGNLNRHIANKHDNIRAYECTRPNCDRKFQTRLNLVRHDTAVHLGRPYTCPKCPRAFKNEVDLAAHVRAAHKNSQLSLACKVCGSCFGRRSTLNRHMAKVHKVEGKVENTGVSLVM</sequence>
<evidence type="ECO:0000256" key="5">
    <source>
        <dbReference type="ARBA" id="ARBA00022833"/>
    </source>
</evidence>
<dbReference type="OrthoDB" id="3437960at2759"/>
<accession>R7Q9H5</accession>
<evidence type="ECO:0000313" key="12">
    <source>
        <dbReference type="Proteomes" id="UP000012073"/>
    </source>
</evidence>
<evidence type="ECO:0000256" key="2">
    <source>
        <dbReference type="ARBA" id="ARBA00022723"/>
    </source>
</evidence>
<name>R7Q9H5_CHOCR</name>
<keyword evidence="5" id="KW-0862">Zinc</keyword>
<dbReference type="KEGG" id="ccp:CHC_T00003625001"/>
<dbReference type="PANTHER" id="PTHR24404">
    <property type="entry name" value="ZINC FINGER PROTEIN"/>
    <property type="match status" value="1"/>
</dbReference>
<evidence type="ECO:0000256" key="9">
    <source>
        <dbReference type="SAM" id="MobiDB-lite"/>
    </source>
</evidence>
<evidence type="ECO:0000256" key="3">
    <source>
        <dbReference type="ARBA" id="ARBA00022737"/>
    </source>
</evidence>
<keyword evidence="7" id="KW-0539">Nucleus</keyword>
<feature type="region of interest" description="Disordered" evidence="9">
    <location>
        <begin position="479"/>
        <end position="507"/>
    </location>
</feature>
<keyword evidence="4 8" id="KW-0863">Zinc-finger</keyword>
<feature type="domain" description="C2H2-type" evidence="10">
    <location>
        <begin position="747"/>
        <end position="775"/>
    </location>
</feature>
<gene>
    <name evidence="11" type="ORF">CHC_T00003625001</name>
</gene>
<keyword evidence="2" id="KW-0479">Metal-binding</keyword>
<evidence type="ECO:0000259" key="10">
    <source>
        <dbReference type="PROSITE" id="PS50157"/>
    </source>
</evidence>
<dbReference type="GeneID" id="17322242"/>
<dbReference type="GO" id="GO:0003700">
    <property type="term" value="F:DNA-binding transcription factor activity"/>
    <property type="evidence" value="ECO:0007669"/>
    <property type="project" value="TreeGrafter"/>
</dbReference>
<dbReference type="SUPFAM" id="SSF57667">
    <property type="entry name" value="beta-beta-alpha zinc fingers"/>
    <property type="match status" value="2"/>
</dbReference>
<protein>
    <recommendedName>
        <fullName evidence="10">C2H2-type domain-containing protein</fullName>
    </recommendedName>
</protein>
<dbReference type="EMBL" id="HG001706">
    <property type="protein sequence ID" value="CDF34709.1"/>
    <property type="molecule type" value="Genomic_DNA"/>
</dbReference>
<dbReference type="GO" id="GO:0006357">
    <property type="term" value="P:regulation of transcription by RNA polymerase II"/>
    <property type="evidence" value="ECO:0007669"/>
    <property type="project" value="TreeGrafter"/>
</dbReference>
<feature type="domain" description="C2H2-type" evidence="10">
    <location>
        <begin position="687"/>
        <end position="717"/>
    </location>
</feature>
<dbReference type="STRING" id="2769.R7Q9H5"/>
<proteinExistence type="predicted"/>
<dbReference type="Gene3D" id="3.30.160.60">
    <property type="entry name" value="Classic Zinc Finger"/>
    <property type="match status" value="2"/>
</dbReference>
<dbReference type="GO" id="GO:0008270">
    <property type="term" value="F:zinc ion binding"/>
    <property type="evidence" value="ECO:0007669"/>
    <property type="project" value="UniProtKB-KW"/>
</dbReference>
<dbReference type="Pfam" id="PF00096">
    <property type="entry name" value="zf-C2H2"/>
    <property type="match status" value="2"/>
</dbReference>
<evidence type="ECO:0000256" key="4">
    <source>
        <dbReference type="ARBA" id="ARBA00022771"/>
    </source>
</evidence>